<feature type="region of interest" description="Disordered" evidence="1">
    <location>
        <begin position="127"/>
        <end position="152"/>
    </location>
</feature>
<name>A0A6J1BXC9_MOMCH</name>
<dbReference type="GeneID" id="111005571"/>
<dbReference type="InterPro" id="IPR046955">
    <property type="entry name" value="PHR1-like"/>
</dbReference>
<reference evidence="4" key="1">
    <citation type="submission" date="2025-08" db="UniProtKB">
        <authorList>
            <consortium name="RefSeq"/>
        </authorList>
    </citation>
    <scope>IDENTIFICATION</scope>
    <source>
        <strain evidence="4">OHB3-1</strain>
    </source>
</reference>
<evidence type="ECO:0000256" key="1">
    <source>
        <dbReference type="SAM" id="MobiDB-lite"/>
    </source>
</evidence>
<dbReference type="PANTHER" id="PTHR31499">
    <property type="entry name" value="MYB FAMILY TRANSCRIPTION FACTOR PHL11"/>
    <property type="match status" value="1"/>
</dbReference>
<protein>
    <submittedName>
        <fullName evidence="4">Protein PHR1-LIKE 2-like isoform X3</fullName>
    </submittedName>
</protein>
<keyword evidence="3" id="KW-1185">Reference proteome</keyword>
<organism evidence="3 4">
    <name type="scientific">Momordica charantia</name>
    <name type="common">Bitter gourd</name>
    <name type="synonym">Balsam pear</name>
    <dbReference type="NCBI Taxonomy" id="3673"/>
    <lineage>
        <taxon>Eukaryota</taxon>
        <taxon>Viridiplantae</taxon>
        <taxon>Streptophyta</taxon>
        <taxon>Embryophyta</taxon>
        <taxon>Tracheophyta</taxon>
        <taxon>Spermatophyta</taxon>
        <taxon>Magnoliopsida</taxon>
        <taxon>eudicotyledons</taxon>
        <taxon>Gunneridae</taxon>
        <taxon>Pentapetalae</taxon>
        <taxon>rosids</taxon>
        <taxon>fabids</taxon>
        <taxon>Cucurbitales</taxon>
        <taxon>Cucurbitaceae</taxon>
        <taxon>Momordiceae</taxon>
        <taxon>Momordica</taxon>
    </lineage>
</organism>
<proteinExistence type="predicted"/>
<evidence type="ECO:0000313" key="3">
    <source>
        <dbReference type="Proteomes" id="UP000504603"/>
    </source>
</evidence>
<dbReference type="PANTHER" id="PTHR31499:SF49">
    <property type="entry name" value="PROTEIN PHOSPHATE STARVATION RESPONSE 1-LIKE ISOFORM X1"/>
    <property type="match status" value="1"/>
</dbReference>
<dbReference type="InterPro" id="IPR025756">
    <property type="entry name" value="Myb_CC_LHEQLE"/>
</dbReference>
<feature type="domain" description="MYB-CC type transcription factor LHEQLE-containing" evidence="2">
    <location>
        <begin position="64"/>
        <end position="118"/>
    </location>
</feature>
<sequence length="249" mass="27561">MRTMNVKGLTLFHLKSHLQKFRLGKQSGKDMGEGSKDGAYLLESPSTNNFSPDLPISEMAEGYEVKEALRAQMEVQSKLHLQVELADLTIVGQAEKHLRIRQDAERRYLAMLERACKMLADQFIGGAVSDSDSKKSQGLDRKSPRSSSVDPLGFYASQSQEMERMNGTEEVQANLPYQRADCSTESCLTSNESPGGLTMEKSPVGSQKKMVNLDSVTASLIWSEAKDRIQDANIIQINHHSASGCDMWG</sequence>
<dbReference type="Gene3D" id="1.10.10.60">
    <property type="entry name" value="Homeodomain-like"/>
    <property type="match status" value="1"/>
</dbReference>
<accession>A0A6J1BXC9</accession>
<feature type="compositionally biased region" description="Basic and acidic residues" evidence="1">
    <location>
        <begin position="131"/>
        <end position="143"/>
    </location>
</feature>
<dbReference type="RefSeq" id="XP_022132808.1">
    <property type="nucleotide sequence ID" value="XM_022277116.1"/>
</dbReference>
<dbReference type="AlphaFoldDB" id="A0A6J1BXC9"/>
<dbReference type="Proteomes" id="UP000504603">
    <property type="component" value="Unplaced"/>
</dbReference>
<dbReference type="Pfam" id="PF14379">
    <property type="entry name" value="Myb_CC_LHEQLE"/>
    <property type="match status" value="1"/>
</dbReference>
<evidence type="ECO:0000313" key="4">
    <source>
        <dbReference type="RefSeq" id="XP_022132808.1"/>
    </source>
</evidence>
<evidence type="ECO:0000259" key="2">
    <source>
        <dbReference type="Pfam" id="PF14379"/>
    </source>
</evidence>
<dbReference type="GO" id="GO:0003700">
    <property type="term" value="F:DNA-binding transcription factor activity"/>
    <property type="evidence" value="ECO:0007669"/>
    <property type="project" value="InterPro"/>
</dbReference>
<gene>
    <name evidence="4" type="primary">LOC111005571</name>
</gene>